<accession>A0A9P8XX87</accession>
<dbReference type="EMBL" id="JAGTJQ010000011">
    <property type="protein sequence ID" value="KAH7018133.1"/>
    <property type="molecule type" value="Genomic_DNA"/>
</dbReference>
<organism evidence="2 3">
    <name type="scientific">Microdochium trichocladiopsis</name>
    <dbReference type="NCBI Taxonomy" id="1682393"/>
    <lineage>
        <taxon>Eukaryota</taxon>
        <taxon>Fungi</taxon>
        <taxon>Dikarya</taxon>
        <taxon>Ascomycota</taxon>
        <taxon>Pezizomycotina</taxon>
        <taxon>Sordariomycetes</taxon>
        <taxon>Xylariomycetidae</taxon>
        <taxon>Xylariales</taxon>
        <taxon>Microdochiaceae</taxon>
        <taxon>Microdochium</taxon>
    </lineage>
</organism>
<dbReference type="RefSeq" id="XP_046006400.1">
    <property type="nucleotide sequence ID" value="XM_046157318.1"/>
</dbReference>
<dbReference type="AlphaFoldDB" id="A0A9P8XX87"/>
<feature type="region of interest" description="Disordered" evidence="1">
    <location>
        <begin position="206"/>
        <end position="270"/>
    </location>
</feature>
<feature type="compositionally biased region" description="Gly residues" evidence="1">
    <location>
        <begin position="228"/>
        <end position="240"/>
    </location>
</feature>
<dbReference type="GeneID" id="70186864"/>
<dbReference type="OrthoDB" id="10565967at2759"/>
<reference evidence="2" key="1">
    <citation type="journal article" date="2021" name="Nat. Commun.">
        <title>Genetic determinants of endophytism in the Arabidopsis root mycobiome.</title>
        <authorList>
            <person name="Mesny F."/>
            <person name="Miyauchi S."/>
            <person name="Thiergart T."/>
            <person name="Pickel B."/>
            <person name="Atanasova L."/>
            <person name="Karlsson M."/>
            <person name="Huettel B."/>
            <person name="Barry K.W."/>
            <person name="Haridas S."/>
            <person name="Chen C."/>
            <person name="Bauer D."/>
            <person name="Andreopoulos W."/>
            <person name="Pangilinan J."/>
            <person name="LaButti K."/>
            <person name="Riley R."/>
            <person name="Lipzen A."/>
            <person name="Clum A."/>
            <person name="Drula E."/>
            <person name="Henrissat B."/>
            <person name="Kohler A."/>
            <person name="Grigoriev I.V."/>
            <person name="Martin F.M."/>
            <person name="Hacquard S."/>
        </authorList>
    </citation>
    <scope>NUCLEOTIDE SEQUENCE</scope>
    <source>
        <strain evidence="2">MPI-CAGE-CH-0230</strain>
    </source>
</reference>
<dbReference type="Proteomes" id="UP000756346">
    <property type="component" value="Unassembled WGS sequence"/>
</dbReference>
<feature type="compositionally biased region" description="Low complexity" evidence="1">
    <location>
        <begin position="1"/>
        <end position="15"/>
    </location>
</feature>
<keyword evidence="3" id="KW-1185">Reference proteome</keyword>
<evidence type="ECO:0000313" key="3">
    <source>
        <dbReference type="Proteomes" id="UP000756346"/>
    </source>
</evidence>
<gene>
    <name evidence="2" type="ORF">B0I36DRAFT_354443</name>
</gene>
<evidence type="ECO:0000313" key="2">
    <source>
        <dbReference type="EMBL" id="KAH7018133.1"/>
    </source>
</evidence>
<feature type="compositionally biased region" description="Low complexity" evidence="1">
    <location>
        <begin position="212"/>
        <end position="227"/>
    </location>
</feature>
<name>A0A9P8XX87_9PEZI</name>
<comment type="caution">
    <text evidence="2">The sequence shown here is derived from an EMBL/GenBank/DDBJ whole genome shotgun (WGS) entry which is preliminary data.</text>
</comment>
<proteinExistence type="predicted"/>
<evidence type="ECO:0000256" key="1">
    <source>
        <dbReference type="SAM" id="MobiDB-lite"/>
    </source>
</evidence>
<sequence length="270" mass="29994">MPESSKGTGSSRSSKVAQKPGYAQQGHSLQQELVVTDPQRPDGIDEEFWRSMVNFNSDIEEGPYEIIISCDVGMDWPGHYQIVCEALITRLDMDPKTGVPVPNPRQLSKRLTGIAKKPRSQLDEEYQGLVFIVFRFHFESGVYQFDVPSFQKQARIKVHRKGRLPKPMVRRYGGLYYLLKHDPNFYAEFTQVDVAETYRPRLEDLAEMPKESSSSSSGSDSGRQAQGQGKGKGAVGGGRGQKPAAKLTGTGQVKAVDKGKGKGKEQAKRQ</sequence>
<feature type="compositionally biased region" description="Basic and acidic residues" evidence="1">
    <location>
        <begin position="255"/>
        <end position="270"/>
    </location>
</feature>
<feature type="region of interest" description="Disordered" evidence="1">
    <location>
        <begin position="1"/>
        <end position="34"/>
    </location>
</feature>
<protein>
    <submittedName>
        <fullName evidence="2">Uncharacterized protein</fullName>
    </submittedName>
</protein>